<dbReference type="Proteomes" id="UP000816034">
    <property type="component" value="Unassembled WGS sequence"/>
</dbReference>
<dbReference type="EMBL" id="PYSW02000060">
    <property type="protein sequence ID" value="KAG2373098.1"/>
    <property type="molecule type" value="Genomic_DNA"/>
</dbReference>
<sequence length="93" mass="10303">MFAGTTTITTTNDKFAILYKNITHQDTKILTCAAAPSSREQNSIDLTINEMMNLQQPFVFCGPKDHRNDNQESSINPYCSSVPSEADKGKETS</sequence>
<keyword evidence="3" id="KW-1185">Reference proteome</keyword>
<dbReference type="AlphaFoldDB" id="A0AA88KC91"/>
<organism evidence="2 3">
    <name type="scientific">Naegleria lovaniensis</name>
    <name type="common">Amoeba</name>
    <dbReference type="NCBI Taxonomy" id="51637"/>
    <lineage>
        <taxon>Eukaryota</taxon>
        <taxon>Discoba</taxon>
        <taxon>Heterolobosea</taxon>
        <taxon>Tetramitia</taxon>
        <taxon>Eutetramitia</taxon>
        <taxon>Vahlkampfiidae</taxon>
        <taxon>Naegleria</taxon>
    </lineage>
</organism>
<gene>
    <name evidence="2" type="ORF">C9374_012830</name>
</gene>
<accession>A0AA88KC91</accession>
<dbReference type="GeneID" id="68105284"/>
<evidence type="ECO:0000313" key="3">
    <source>
        <dbReference type="Proteomes" id="UP000816034"/>
    </source>
</evidence>
<proteinExistence type="predicted"/>
<comment type="caution">
    <text evidence="2">The sequence shown here is derived from an EMBL/GenBank/DDBJ whole genome shotgun (WGS) entry which is preliminary data.</text>
</comment>
<dbReference type="RefSeq" id="XP_044542272.1">
    <property type="nucleotide sequence ID" value="XM_044688640.1"/>
</dbReference>
<name>A0AA88KC91_NAELO</name>
<feature type="region of interest" description="Disordered" evidence="1">
    <location>
        <begin position="63"/>
        <end position="93"/>
    </location>
</feature>
<feature type="compositionally biased region" description="Polar residues" evidence="1">
    <location>
        <begin position="71"/>
        <end position="83"/>
    </location>
</feature>
<protein>
    <submittedName>
        <fullName evidence="2">Uncharacterized protein</fullName>
    </submittedName>
</protein>
<reference evidence="2 3" key="1">
    <citation type="journal article" date="2018" name="BMC Genomics">
        <title>The genome of Naegleria lovaniensis, the basis for a comparative approach to unravel pathogenicity factors of the human pathogenic amoeba N. fowleri.</title>
        <authorList>
            <person name="Liechti N."/>
            <person name="Schurch N."/>
            <person name="Bruggmann R."/>
            <person name="Wittwer M."/>
        </authorList>
    </citation>
    <scope>NUCLEOTIDE SEQUENCE [LARGE SCALE GENOMIC DNA]</scope>
    <source>
        <strain evidence="2 3">ATCC 30569</strain>
    </source>
</reference>
<evidence type="ECO:0000256" key="1">
    <source>
        <dbReference type="SAM" id="MobiDB-lite"/>
    </source>
</evidence>
<evidence type="ECO:0000313" key="2">
    <source>
        <dbReference type="EMBL" id="KAG2373098.1"/>
    </source>
</evidence>